<comment type="caution">
    <text evidence="8">The sequence shown here is derived from an EMBL/GenBank/DDBJ whole genome shotgun (WGS) entry which is preliminary data.</text>
</comment>
<feature type="transmembrane region" description="Helical" evidence="6">
    <location>
        <begin position="141"/>
        <end position="164"/>
    </location>
</feature>
<evidence type="ECO:0000313" key="9">
    <source>
        <dbReference type="Proteomes" id="UP000237968"/>
    </source>
</evidence>
<feature type="transmembrane region" description="Helical" evidence="6">
    <location>
        <begin position="170"/>
        <end position="192"/>
    </location>
</feature>
<keyword evidence="5 6" id="KW-0472">Membrane</keyword>
<protein>
    <submittedName>
        <fullName evidence="8">Tetracycline resistance protein, class B</fullName>
    </submittedName>
</protein>
<dbReference type="InterPro" id="IPR011701">
    <property type="entry name" value="MFS"/>
</dbReference>
<feature type="transmembrane region" description="Helical" evidence="6">
    <location>
        <begin position="20"/>
        <end position="40"/>
    </location>
</feature>
<evidence type="ECO:0000256" key="5">
    <source>
        <dbReference type="ARBA" id="ARBA00023136"/>
    </source>
</evidence>
<sequence>MIGDPARARVEPGLSGRALFTLWLTVCLDMVGFGIILPVLPFHAERFGATPAAIAYLAAAFSLAQLVAAPLLGRLGDRVGRRPVLLLSIAGSCASMLLLAVANDLAWLFVARLCAGACGAKVPTAQAYVADRCAPERRAKALGRVGSAIGVGFVLGPAIGALLTTPSWPALPFVAAAGLSVCNWVLAFVWLPEARNARARPTPRGPRATLRRSPVLALIGLNLGLFVAFAGMESTFALLLEARLGWGASEVGLLFTLIGVTIVLSQGVVVGRVVARLGERGTLRVGLVVLSLGLAGLGAASHAPSLIVAACAVALGNGLVSPSLSALISQGTEPSRQGATLGLASAAASLGRVLGPVGAGSAFELLGPGSPALLGAGVTLVMLACTGARLRGQDQATASSPRSGS</sequence>
<dbReference type="InterPro" id="IPR020846">
    <property type="entry name" value="MFS_dom"/>
</dbReference>
<dbReference type="CDD" id="cd17330">
    <property type="entry name" value="MFS_SLC46_TetA_like"/>
    <property type="match status" value="1"/>
</dbReference>
<keyword evidence="4 6" id="KW-1133">Transmembrane helix</keyword>
<feature type="transmembrane region" description="Helical" evidence="6">
    <location>
        <begin position="84"/>
        <end position="102"/>
    </location>
</feature>
<evidence type="ECO:0000256" key="1">
    <source>
        <dbReference type="ARBA" id="ARBA00004141"/>
    </source>
</evidence>
<feature type="transmembrane region" description="Helical" evidence="6">
    <location>
        <begin position="252"/>
        <end position="275"/>
    </location>
</feature>
<reference evidence="8 9" key="1">
    <citation type="submission" date="2018-03" db="EMBL/GenBank/DDBJ databases">
        <title>Draft Genome Sequences of the Obligatory Marine Myxobacteria Enhygromyxa salina SWB005.</title>
        <authorList>
            <person name="Poehlein A."/>
            <person name="Moghaddam J.A."/>
            <person name="Harms H."/>
            <person name="Alanjari M."/>
            <person name="Koenig G.M."/>
            <person name="Daniel R."/>
            <person name="Schaeberle T.F."/>
        </authorList>
    </citation>
    <scope>NUCLEOTIDE SEQUENCE [LARGE SCALE GENOMIC DNA]</scope>
    <source>
        <strain evidence="8 9">SWB005</strain>
    </source>
</reference>
<dbReference type="SUPFAM" id="SSF103473">
    <property type="entry name" value="MFS general substrate transporter"/>
    <property type="match status" value="1"/>
</dbReference>
<dbReference type="AlphaFoldDB" id="A0A2S9XIB9"/>
<feature type="transmembrane region" description="Helical" evidence="6">
    <location>
        <begin position="52"/>
        <end position="72"/>
    </location>
</feature>
<dbReference type="PRINTS" id="PR01035">
    <property type="entry name" value="TCRTETA"/>
</dbReference>
<accession>A0A2S9XIB9</accession>
<name>A0A2S9XIB9_9BACT</name>
<keyword evidence="9" id="KW-1185">Reference proteome</keyword>
<comment type="subcellular location">
    <subcellularLocation>
        <location evidence="1">Membrane</location>
        <topology evidence="1">Multi-pass membrane protein</topology>
    </subcellularLocation>
</comment>
<dbReference type="InterPro" id="IPR036259">
    <property type="entry name" value="MFS_trans_sf"/>
</dbReference>
<evidence type="ECO:0000256" key="6">
    <source>
        <dbReference type="SAM" id="Phobius"/>
    </source>
</evidence>
<dbReference type="EMBL" id="PVNK01000207">
    <property type="protein sequence ID" value="PRP92615.1"/>
    <property type="molecule type" value="Genomic_DNA"/>
</dbReference>
<keyword evidence="3 6" id="KW-0812">Transmembrane</keyword>
<dbReference type="PANTHER" id="PTHR23504">
    <property type="entry name" value="MAJOR FACILITATOR SUPERFAMILY DOMAIN-CONTAINING PROTEIN 10"/>
    <property type="match status" value="1"/>
</dbReference>
<dbReference type="OrthoDB" id="9812221at2"/>
<dbReference type="Pfam" id="PF07690">
    <property type="entry name" value="MFS_1"/>
    <property type="match status" value="1"/>
</dbReference>
<keyword evidence="2" id="KW-0813">Transport</keyword>
<dbReference type="InterPro" id="IPR001958">
    <property type="entry name" value="Tet-R_TetA/multi-R_MdtG-like"/>
</dbReference>
<feature type="transmembrane region" description="Helical" evidence="6">
    <location>
        <begin position="213"/>
        <end position="232"/>
    </location>
</feature>
<dbReference type="GO" id="GO:0022857">
    <property type="term" value="F:transmembrane transporter activity"/>
    <property type="evidence" value="ECO:0007669"/>
    <property type="project" value="InterPro"/>
</dbReference>
<evidence type="ECO:0000256" key="3">
    <source>
        <dbReference type="ARBA" id="ARBA00022692"/>
    </source>
</evidence>
<feature type="transmembrane region" description="Helical" evidence="6">
    <location>
        <begin position="108"/>
        <end position="129"/>
    </location>
</feature>
<evidence type="ECO:0000313" key="8">
    <source>
        <dbReference type="EMBL" id="PRP92615.1"/>
    </source>
</evidence>
<dbReference type="GO" id="GO:0016020">
    <property type="term" value="C:membrane"/>
    <property type="evidence" value="ECO:0007669"/>
    <property type="project" value="UniProtKB-SubCell"/>
</dbReference>
<dbReference type="PANTHER" id="PTHR23504:SF15">
    <property type="entry name" value="MAJOR FACILITATOR SUPERFAMILY (MFS) PROFILE DOMAIN-CONTAINING PROTEIN"/>
    <property type="match status" value="1"/>
</dbReference>
<feature type="transmembrane region" description="Helical" evidence="6">
    <location>
        <begin position="371"/>
        <end position="390"/>
    </location>
</feature>
<dbReference type="RefSeq" id="WP_106394050.1">
    <property type="nucleotide sequence ID" value="NZ_PVNK01000207.1"/>
</dbReference>
<dbReference type="Proteomes" id="UP000237968">
    <property type="component" value="Unassembled WGS sequence"/>
</dbReference>
<dbReference type="PROSITE" id="PS50850">
    <property type="entry name" value="MFS"/>
    <property type="match status" value="1"/>
</dbReference>
<evidence type="ECO:0000259" key="7">
    <source>
        <dbReference type="PROSITE" id="PS50850"/>
    </source>
</evidence>
<feature type="transmembrane region" description="Helical" evidence="6">
    <location>
        <begin position="282"/>
        <end position="300"/>
    </location>
</feature>
<feature type="domain" description="Major facilitator superfamily (MFS) profile" evidence="7">
    <location>
        <begin position="18"/>
        <end position="395"/>
    </location>
</feature>
<gene>
    <name evidence="8" type="primary">tetA_2</name>
    <name evidence="8" type="ORF">ENSA5_47960</name>
</gene>
<evidence type="ECO:0000256" key="4">
    <source>
        <dbReference type="ARBA" id="ARBA00022989"/>
    </source>
</evidence>
<dbReference type="Gene3D" id="1.20.1250.20">
    <property type="entry name" value="MFS general substrate transporter like domains"/>
    <property type="match status" value="1"/>
</dbReference>
<organism evidence="8 9">
    <name type="scientific">Enhygromyxa salina</name>
    <dbReference type="NCBI Taxonomy" id="215803"/>
    <lineage>
        <taxon>Bacteria</taxon>
        <taxon>Pseudomonadati</taxon>
        <taxon>Myxococcota</taxon>
        <taxon>Polyangia</taxon>
        <taxon>Nannocystales</taxon>
        <taxon>Nannocystaceae</taxon>
        <taxon>Enhygromyxa</taxon>
    </lineage>
</organism>
<proteinExistence type="predicted"/>
<evidence type="ECO:0000256" key="2">
    <source>
        <dbReference type="ARBA" id="ARBA00022448"/>
    </source>
</evidence>